<keyword evidence="14" id="KW-1185">Reference proteome</keyword>
<dbReference type="SUPFAM" id="SSF53706">
    <property type="entry name" value="Formate dehydrogenase/DMSO reductase, domains 1-3"/>
    <property type="match status" value="1"/>
</dbReference>
<keyword evidence="9" id="KW-0411">Iron-sulfur</keyword>
<comment type="similarity">
    <text evidence="3">Belongs to the prokaryotic molybdopterin-containing oxidoreductase family.</text>
</comment>
<dbReference type="InterPro" id="IPR050123">
    <property type="entry name" value="Prok_molybdopt-oxidoreductase"/>
</dbReference>
<evidence type="ECO:0000256" key="5">
    <source>
        <dbReference type="ARBA" id="ARBA00022505"/>
    </source>
</evidence>
<evidence type="ECO:0000256" key="6">
    <source>
        <dbReference type="ARBA" id="ARBA00022723"/>
    </source>
</evidence>
<keyword evidence="5" id="KW-0500">Molybdenum</keyword>
<dbReference type="InterPro" id="IPR041953">
    <property type="entry name" value="YdeP_MopB"/>
</dbReference>
<feature type="compositionally biased region" description="Basic and acidic residues" evidence="10">
    <location>
        <begin position="13"/>
        <end position="23"/>
    </location>
</feature>
<dbReference type="SUPFAM" id="SSF50692">
    <property type="entry name" value="ADC-like"/>
    <property type="match status" value="1"/>
</dbReference>
<keyword evidence="6" id="KW-0479">Metal-binding</keyword>
<dbReference type="GO" id="GO:0008863">
    <property type="term" value="F:formate dehydrogenase (NAD+) activity"/>
    <property type="evidence" value="ECO:0007669"/>
    <property type="project" value="InterPro"/>
</dbReference>
<dbReference type="GO" id="GO:0030151">
    <property type="term" value="F:molybdenum ion binding"/>
    <property type="evidence" value="ECO:0007669"/>
    <property type="project" value="InterPro"/>
</dbReference>
<evidence type="ECO:0000256" key="7">
    <source>
        <dbReference type="ARBA" id="ARBA00023002"/>
    </source>
</evidence>
<dbReference type="Gene3D" id="2.40.40.20">
    <property type="match status" value="1"/>
</dbReference>
<dbReference type="KEGG" id="rml:FF011L_46940"/>
<evidence type="ECO:0000256" key="2">
    <source>
        <dbReference type="ARBA" id="ARBA00001966"/>
    </source>
</evidence>
<protein>
    <submittedName>
        <fullName evidence="13">Formate dehydrogenase</fullName>
    </submittedName>
</protein>
<gene>
    <name evidence="13" type="ORF">FF011L_46940</name>
</gene>
<dbReference type="InterPro" id="IPR037951">
    <property type="entry name" value="MopB_CT_YdeP"/>
</dbReference>
<dbReference type="EMBL" id="CP036262">
    <property type="protein sequence ID" value="QDS95893.1"/>
    <property type="molecule type" value="Genomic_DNA"/>
</dbReference>
<keyword evidence="8" id="KW-0408">Iron</keyword>
<dbReference type="Pfam" id="PF01568">
    <property type="entry name" value="Molydop_binding"/>
    <property type="match status" value="1"/>
</dbReference>
<dbReference type="InterPro" id="IPR006657">
    <property type="entry name" value="MoPterin_dinucl-bd_dom"/>
</dbReference>
<feature type="region of interest" description="Disordered" evidence="10">
    <location>
        <begin position="1"/>
        <end position="23"/>
    </location>
</feature>
<dbReference type="InterPro" id="IPR006656">
    <property type="entry name" value="Mopterin_OxRdtase"/>
</dbReference>
<accession>A0A517MLY8</accession>
<organism evidence="13 14">
    <name type="scientific">Roseimaritima multifibrata</name>
    <dbReference type="NCBI Taxonomy" id="1930274"/>
    <lineage>
        <taxon>Bacteria</taxon>
        <taxon>Pseudomonadati</taxon>
        <taxon>Planctomycetota</taxon>
        <taxon>Planctomycetia</taxon>
        <taxon>Pirellulales</taxon>
        <taxon>Pirellulaceae</taxon>
        <taxon>Roseimaritima</taxon>
    </lineage>
</organism>
<dbReference type="GO" id="GO:0045333">
    <property type="term" value="P:cellular respiration"/>
    <property type="evidence" value="ECO:0007669"/>
    <property type="project" value="UniProtKB-ARBA"/>
</dbReference>
<feature type="domain" description="Molybdopterin dinucleotide-binding" evidence="12">
    <location>
        <begin position="679"/>
        <end position="785"/>
    </location>
</feature>
<dbReference type="GO" id="GO:0016020">
    <property type="term" value="C:membrane"/>
    <property type="evidence" value="ECO:0007669"/>
    <property type="project" value="TreeGrafter"/>
</dbReference>
<proteinExistence type="inferred from homology"/>
<keyword evidence="7" id="KW-0560">Oxidoreductase</keyword>
<evidence type="ECO:0000256" key="1">
    <source>
        <dbReference type="ARBA" id="ARBA00001942"/>
    </source>
</evidence>
<dbReference type="Proteomes" id="UP000320672">
    <property type="component" value="Chromosome"/>
</dbReference>
<evidence type="ECO:0000256" key="9">
    <source>
        <dbReference type="ARBA" id="ARBA00023014"/>
    </source>
</evidence>
<dbReference type="InterPro" id="IPR010046">
    <property type="entry name" value="Mopterin_OxRdtse_a_bac"/>
</dbReference>
<name>A0A517MLY8_9BACT</name>
<dbReference type="Pfam" id="PF00384">
    <property type="entry name" value="Molybdopterin"/>
    <property type="match status" value="1"/>
</dbReference>
<dbReference type="Gene3D" id="3.40.228.10">
    <property type="entry name" value="Dimethylsulfoxide Reductase, domain 2"/>
    <property type="match status" value="1"/>
</dbReference>
<evidence type="ECO:0000313" key="14">
    <source>
        <dbReference type="Proteomes" id="UP000320672"/>
    </source>
</evidence>
<evidence type="ECO:0000256" key="4">
    <source>
        <dbReference type="ARBA" id="ARBA00022485"/>
    </source>
</evidence>
<evidence type="ECO:0000313" key="13">
    <source>
        <dbReference type="EMBL" id="QDS95893.1"/>
    </source>
</evidence>
<reference evidence="13 14" key="1">
    <citation type="submission" date="2019-02" db="EMBL/GenBank/DDBJ databases">
        <title>Deep-cultivation of Planctomycetes and their phenomic and genomic characterization uncovers novel biology.</title>
        <authorList>
            <person name="Wiegand S."/>
            <person name="Jogler M."/>
            <person name="Boedeker C."/>
            <person name="Pinto D."/>
            <person name="Vollmers J."/>
            <person name="Rivas-Marin E."/>
            <person name="Kohn T."/>
            <person name="Peeters S.H."/>
            <person name="Heuer A."/>
            <person name="Rast P."/>
            <person name="Oberbeckmann S."/>
            <person name="Bunk B."/>
            <person name="Jeske O."/>
            <person name="Meyerdierks A."/>
            <person name="Storesund J.E."/>
            <person name="Kallscheuer N."/>
            <person name="Luecker S."/>
            <person name="Lage O.M."/>
            <person name="Pohl T."/>
            <person name="Merkel B.J."/>
            <person name="Hornburger P."/>
            <person name="Mueller R.-W."/>
            <person name="Bruemmer F."/>
            <person name="Labrenz M."/>
            <person name="Spormann A.M."/>
            <person name="Op den Camp H."/>
            <person name="Overmann J."/>
            <person name="Amann R."/>
            <person name="Jetten M.S.M."/>
            <person name="Mascher T."/>
            <person name="Medema M.H."/>
            <person name="Devos D.P."/>
            <person name="Kaster A.-K."/>
            <person name="Ovreas L."/>
            <person name="Rohde M."/>
            <person name="Galperin M.Y."/>
            <person name="Jogler C."/>
        </authorList>
    </citation>
    <scope>NUCLEOTIDE SEQUENCE [LARGE SCALE GENOMIC DNA]</scope>
    <source>
        <strain evidence="13 14">FF011L</strain>
    </source>
</reference>
<dbReference type="GO" id="GO:0043546">
    <property type="term" value="F:molybdopterin cofactor binding"/>
    <property type="evidence" value="ECO:0007669"/>
    <property type="project" value="InterPro"/>
</dbReference>
<evidence type="ECO:0000256" key="10">
    <source>
        <dbReference type="SAM" id="MobiDB-lite"/>
    </source>
</evidence>
<dbReference type="InterPro" id="IPR009010">
    <property type="entry name" value="Asp_de-COase-like_dom_sf"/>
</dbReference>
<sequence>MTSTNSQSGIDVISRKDDHDGAVDRGHGVIHLVPTEQDVELRQKAVKTKAAGVEAVLKSFQYGIGEAGLLRGTLPMLQLNQAQGFDCPGCAWPESDTHRSSFEFCENGAKAVAHESDKRRATAQFFRDHSISEMSRHSDYWLEQQGRLTEPMFLDEGASHYQPIRWEDAFQLIAEELNNLDSPDQAAFYTSGKATNEAAFAYQIFARGYGTNNLPDCSNMCHEASGRALTKMMGMGKGTVKLDDFEKAELVFVVGQNPGTNHPRQLSALQTSKRNGAKIISVNPLPEAGLMGFMNPQQVSGMLGISTQLTDLFLQVKINGDIPLFKGIIKQLVEWEDERGDVIDRQFTEEFTEGMADLLANVREASWDQIVSRSGIPKNQIVQAAKWASETSRIIVCWCLGVTQHRNGTQNVQELLNLLLIRGAIGKPGAGACCVRGHSNVQGDRTMGVWEKPPQSLLDQIEKVFGFHPPQERGFDSQRTAKAMHEGKVKVLVSLGGNFLLALPDTQFTAEAIQNTDLTVRIGTKLNRADLLTGRRSLILPCLGRTEADVRPAANGKPARPQFTSTENSMGVVQSSQGKFAPASKDLMNEVAILCKMAHAVLGDRTGIDWQAWADDYDQIREGIAAVIPGCENYNQLVRQKGGFYLPNGPRKRNFTTPSGKAVMTVNPIPKDEIKPGQFAMTTVRSHDQFNTTIYGLDDRYRGLYNVRQIVMMNEADIAEQGLKPEQAIDVESHFEGETRKVCGFRVVAYPIPRQCVAMYFPEANPLIPMNSTDEFSNCPSFKHTIVSVRASGTKH</sequence>
<keyword evidence="4" id="KW-0004">4Fe-4S</keyword>
<dbReference type="CDD" id="cd02767">
    <property type="entry name" value="MopB_ydeP"/>
    <property type="match status" value="1"/>
</dbReference>
<evidence type="ECO:0000256" key="8">
    <source>
        <dbReference type="ARBA" id="ARBA00023004"/>
    </source>
</evidence>
<dbReference type="OrthoDB" id="9805142at2"/>
<dbReference type="RefSeq" id="WP_145354115.1">
    <property type="nucleotide sequence ID" value="NZ_CP036262.1"/>
</dbReference>
<dbReference type="AlphaFoldDB" id="A0A517MLY8"/>
<dbReference type="GO" id="GO:0051539">
    <property type="term" value="F:4 iron, 4 sulfur cluster binding"/>
    <property type="evidence" value="ECO:0007669"/>
    <property type="project" value="UniProtKB-KW"/>
</dbReference>
<comment type="cofactor">
    <cofactor evidence="1">
        <name>Mo-bis(molybdopterin guanine dinucleotide)</name>
        <dbReference type="ChEBI" id="CHEBI:60539"/>
    </cofactor>
</comment>
<dbReference type="NCBIfam" id="TIGR01701">
    <property type="entry name" value="Fdhalpha-like"/>
    <property type="match status" value="1"/>
</dbReference>
<evidence type="ECO:0000259" key="11">
    <source>
        <dbReference type="Pfam" id="PF00384"/>
    </source>
</evidence>
<dbReference type="Gene3D" id="3.40.50.740">
    <property type="match status" value="1"/>
</dbReference>
<dbReference type="PANTHER" id="PTHR43105:SF4">
    <property type="entry name" value="PROTEIN YDEP"/>
    <property type="match status" value="1"/>
</dbReference>
<evidence type="ECO:0000259" key="12">
    <source>
        <dbReference type="Pfam" id="PF01568"/>
    </source>
</evidence>
<evidence type="ECO:0000256" key="3">
    <source>
        <dbReference type="ARBA" id="ARBA00010312"/>
    </source>
</evidence>
<dbReference type="CDD" id="cd02787">
    <property type="entry name" value="MopB_CT_ydeP"/>
    <property type="match status" value="1"/>
</dbReference>
<comment type="cofactor">
    <cofactor evidence="2">
        <name>[4Fe-4S] cluster</name>
        <dbReference type="ChEBI" id="CHEBI:49883"/>
    </cofactor>
</comment>
<feature type="domain" description="Molybdopterin oxidoreductase" evidence="11">
    <location>
        <begin position="147"/>
        <end position="520"/>
    </location>
</feature>
<dbReference type="PANTHER" id="PTHR43105">
    <property type="entry name" value="RESPIRATORY NITRATE REDUCTASE"/>
    <property type="match status" value="1"/>
</dbReference>
<dbReference type="PIRSF" id="PIRSF000144">
    <property type="entry name" value="CbbBc"/>
    <property type="match status" value="1"/>
</dbReference>